<organism evidence="3 4">
    <name type="scientific">Pyricularia grisea</name>
    <name type="common">Crabgrass-specific blast fungus</name>
    <name type="synonym">Magnaporthe grisea</name>
    <dbReference type="NCBI Taxonomy" id="148305"/>
    <lineage>
        <taxon>Eukaryota</taxon>
        <taxon>Fungi</taxon>
        <taxon>Dikarya</taxon>
        <taxon>Ascomycota</taxon>
        <taxon>Pezizomycotina</taxon>
        <taxon>Sordariomycetes</taxon>
        <taxon>Sordariomycetidae</taxon>
        <taxon>Magnaporthales</taxon>
        <taxon>Pyriculariaceae</taxon>
        <taxon>Pyricularia</taxon>
    </lineage>
</organism>
<dbReference type="InterPro" id="IPR000269">
    <property type="entry name" value="Cu_amine_oxidase"/>
</dbReference>
<proteinExistence type="inferred from homology"/>
<keyword evidence="1" id="KW-0560">Oxidoreductase</keyword>
<dbReference type="EC" id="1.4.3.-" evidence="1"/>
<dbReference type="GeneID" id="41957169"/>
<keyword evidence="1" id="KW-0186">Copper</keyword>
<dbReference type="PANTHER" id="PTHR10638:SF33">
    <property type="entry name" value="AMINE OXIDASE"/>
    <property type="match status" value="1"/>
</dbReference>
<dbReference type="GO" id="GO:0009308">
    <property type="term" value="P:amine metabolic process"/>
    <property type="evidence" value="ECO:0007669"/>
    <property type="project" value="UniProtKB-UniRule"/>
</dbReference>
<gene>
    <name evidence="4" type="ORF">PgNI_02190</name>
</gene>
<keyword evidence="3" id="KW-1185">Reference proteome</keyword>
<evidence type="ECO:0000313" key="4">
    <source>
        <dbReference type="RefSeq" id="XP_030987391.1"/>
    </source>
</evidence>
<reference evidence="4" key="3">
    <citation type="submission" date="2025-08" db="UniProtKB">
        <authorList>
            <consortium name="RefSeq"/>
        </authorList>
    </citation>
    <scope>IDENTIFICATION</scope>
    <source>
        <strain evidence="4">NI907</strain>
    </source>
</reference>
<comment type="PTM">
    <text evidence="1">Topaquinone (TPQ) is generated by copper-dependent autoxidation of a specific tyrosyl residue.</text>
</comment>
<dbReference type="InterPro" id="IPR016182">
    <property type="entry name" value="Cu_amine_oxidase_N-reg"/>
</dbReference>
<keyword evidence="1" id="KW-0479">Metal-binding</keyword>
<dbReference type="InterPro" id="IPR015800">
    <property type="entry name" value="Cu_amine_oxidase_N2"/>
</dbReference>
<protein>
    <recommendedName>
        <fullName evidence="1">Amine oxidase</fullName>
        <ecNumber evidence="1">1.4.3.-</ecNumber>
    </recommendedName>
</protein>
<dbReference type="Gene3D" id="3.10.450.40">
    <property type="match status" value="2"/>
</dbReference>
<comment type="similarity">
    <text evidence="1">Belongs to the copper/topaquinone oxidase family.</text>
</comment>
<sequence>MPMSPHPFDPLGPQEIIHAANIVRKAHVNSQLAFRAITLQGPPKDEMVAFLETEAPVTRPDRLARVQAFVQNMLHDIIVNLSVEEIVKDEELVGRHSFSDTVFMQNVAEATMEDPRVQDEIKQLNLPEGAVVIVEPWSYGTDGENDMSERLAMV</sequence>
<dbReference type="GO" id="GO:0048038">
    <property type="term" value="F:quinone binding"/>
    <property type="evidence" value="ECO:0007669"/>
    <property type="project" value="InterPro"/>
</dbReference>
<evidence type="ECO:0000256" key="1">
    <source>
        <dbReference type="RuleBase" id="RU000672"/>
    </source>
</evidence>
<evidence type="ECO:0000313" key="3">
    <source>
        <dbReference type="Proteomes" id="UP000515153"/>
    </source>
</evidence>
<comment type="cofactor">
    <cofactor evidence="1">
        <name>Cu cation</name>
        <dbReference type="ChEBI" id="CHEBI:23378"/>
    </cofactor>
    <text evidence="1">Contains 1 topaquinone per subunit.</text>
</comment>
<dbReference type="Pfam" id="PF02727">
    <property type="entry name" value="Cu_amine_oxidN2"/>
    <property type="match status" value="1"/>
</dbReference>
<feature type="domain" description="Copper amine oxidase N2-terminal" evidence="2">
    <location>
        <begin position="6"/>
        <end position="88"/>
    </location>
</feature>
<reference evidence="4" key="2">
    <citation type="submission" date="2019-10" db="EMBL/GenBank/DDBJ databases">
        <authorList>
            <consortium name="NCBI Genome Project"/>
        </authorList>
    </citation>
    <scope>NUCLEOTIDE SEQUENCE</scope>
    <source>
        <strain evidence="4">NI907</strain>
    </source>
</reference>
<dbReference type="PANTHER" id="PTHR10638">
    <property type="entry name" value="COPPER AMINE OXIDASE"/>
    <property type="match status" value="1"/>
</dbReference>
<dbReference type="Proteomes" id="UP000515153">
    <property type="component" value="Unplaced"/>
</dbReference>
<evidence type="ECO:0000259" key="2">
    <source>
        <dbReference type="Pfam" id="PF02727"/>
    </source>
</evidence>
<dbReference type="RefSeq" id="XP_030987391.1">
    <property type="nucleotide sequence ID" value="XM_031122257.1"/>
</dbReference>
<dbReference type="GO" id="GO:0005507">
    <property type="term" value="F:copper ion binding"/>
    <property type="evidence" value="ECO:0007669"/>
    <property type="project" value="InterPro"/>
</dbReference>
<dbReference type="AlphaFoldDB" id="A0A6P8BJV6"/>
<keyword evidence="1" id="KW-0801">TPQ</keyword>
<name>A0A6P8BJV6_PYRGI</name>
<reference evidence="4" key="1">
    <citation type="journal article" date="2019" name="Mol. Biol. Evol.">
        <title>Blast fungal genomes show frequent chromosomal changes, gene gains and losses, and effector gene turnover.</title>
        <authorList>
            <person name="Gomez Luciano L.B."/>
            <person name="Jason Tsai I."/>
            <person name="Chuma I."/>
            <person name="Tosa Y."/>
            <person name="Chen Y.H."/>
            <person name="Li J.Y."/>
            <person name="Li M.Y."/>
            <person name="Jade Lu M.Y."/>
            <person name="Nakayashiki H."/>
            <person name="Li W.H."/>
        </authorList>
    </citation>
    <scope>NUCLEOTIDE SEQUENCE</scope>
    <source>
        <strain evidence="4">NI907</strain>
    </source>
</reference>
<dbReference type="KEGG" id="pgri:PgNI_02190"/>
<accession>A0A6P8BJV6</accession>
<dbReference type="GO" id="GO:0008131">
    <property type="term" value="F:primary methylamine oxidase activity"/>
    <property type="evidence" value="ECO:0007669"/>
    <property type="project" value="InterPro"/>
</dbReference>
<dbReference type="SUPFAM" id="SSF54416">
    <property type="entry name" value="Amine oxidase N-terminal region"/>
    <property type="match status" value="2"/>
</dbReference>